<feature type="non-terminal residue" evidence="1">
    <location>
        <position position="12"/>
    </location>
</feature>
<dbReference type="Proteomes" id="UP000005640">
    <property type="component" value="Chromosome 12"/>
</dbReference>
<gene>
    <name evidence="1" type="primary">SLC41A2</name>
</gene>
<dbReference type="ChiTaRS" id="SLC41A2">
    <property type="organism name" value="human"/>
</dbReference>
<dbReference type="EMBL" id="AC089985">
    <property type="status" value="NOT_ANNOTATED_CDS"/>
    <property type="molecule type" value="Genomic_DNA"/>
</dbReference>
<proteinExistence type="predicted"/>
<dbReference type="UCSC" id="uc058spa.1">
    <property type="organism name" value="human"/>
</dbReference>
<reference evidence="1 2" key="3">
    <citation type="journal article" date="2006" name="Nature">
        <title>The finished DNA sequence of human chromosome 12.</title>
        <authorList>
            <consortium name="Baylor College of Medicine Human Genome Sequencing Center Sequence Production Team"/>
            <person name="Scherer S.E."/>
            <person name="Muzny D.M."/>
            <person name="Buhay C.J."/>
            <person name="Chen R."/>
            <person name="Cree A."/>
            <person name="Ding Y."/>
            <person name="Dugan-Rocha S."/>
            <person name="Gill R."/>
            <person name="Gunaratne P."/>
            <person name="Harris R.A."/>
            <person name="Hawes A.C."/>
            <person name="Hernandez J."/>
            <person name="Hodgson A.V."/>
            <person name="Hume J."/>
            <person name="Jackson A."/>
            <person name="Khan Z.M."/>
            <person name="Kovar-Smith C."/>
            <person name="Lewis L.R."/>
            <person name="Lozado R.J."/>
            <person name="Metzker M.L."/>
            <person name="Milosavljevic A."/>
            <person name="Miner G.R."/>
            <person name="Montgomery K.T."/>
            <person name="Morgan M.B."/>
            <person name="Nazareth L.V."/>
            <person name="Scott G."/>
            <person name="Sodergren E."/>
            <person name="Song X.Z."/>
            <person name="Steffen D."/>
            <person name="Lovering R.C."/>
            <person name="Wheeler D.A."/>
            <person name="Worley K.C."/>
            <person name="Yuan Y."/>
            <person name="Zhang Z."/>
            <person name="Adams C.Q."/>
            <person name="Ansari-Lari M.A."/>
            <person name="Ayele M."/>
            <person name="Brown M.J."/>
            <person name="Chen G."/>
            <person name="Chen Z."/>
            <person name="Clerc-Blankenburg K.P."/>
            <person name="Davis C."/>
            <person name="Delgado O."/>
            <person name="Dinh H.H."/>
            <person name="Draper H."/>
            <person name="Gonzalez-Garay M.L."/>
            <person name="Havlak P."/>
            <person name="Jackson L.R."/>
            <person name="Jacob L.S."/>
            <person name="Kelly S.H."/>
            <person name="Li L."/>
            <person name="Li Z."/>
            <person name="Liu J."/>
            <person name="Liu W."/>
            <person name="Lu J."/>
            <person name="Maheshwari M."/>
            <person name="Nguyen B.V."/>
            <person name="Okwuonu G.O."/>
            <person name="Pasternak S."/>
            <person name="Perez L.M."/>
            <person name="Plopper F.J."/>
            <person name="Santibanez J."/>
            <person name="Shen H."/>
            <person name="Tabor P.E."/>
            <person name="Verduzco D."/>
            <person name="Waldron L."/>
            <person name="Wang Q."/>
            <person name="Williams G.A."/>
            <person name="Zhang J."/>
            <person name="Zhou J."/>
            <person name="Allen C.C."/>
            <person name="Amin A.G."/>
            <person name="Anyalebechi V."/>
            <person name="Bailey M."/>
            <person name="Barbaria J.A."/>
            <person name="Bimage K.E."/>
            <person name="Bryant N.P."/>
            <person name="Burch P.E."/>
            <person name="Burkett C.E."/>
            <person name="Burrell K.L."/>
            <person name="Calderon E."/>
            <person name="Cardenas V."/>
            <person name="Carter K."/>
            <person name="Casias K."/>
            <person name="Cavazos I."/>
            <person name="Cavazos S.R."/>
            <person name="Ceasar H."/>
            <person name="Chacko J."/>
            <person name="Chan S.N."/>
            <person name="Chavez D."/>
            <person name="Christopoulos C."/>
            <person name="Chu J."/>
            <person name="Cockrell R."/>
            <person name="Cox C.D."/>
            <person name="Dang M."/>
            <person name="Dathorne S.R."/>
            <person name="David R."/>
            <person name="Davis C.M."/>
            <person name="Davy-Carroll L."/>
            <person name="Deshazo D.R."/>
            <person name="Donlin J.E."/>
            <person name="D'Souza L."/>
            <person name="Eaves K.A."/>
            <person name="Egan A."/>
            <person name="Emery-Cohen A.J."/>
            <person name="Escotto M."/>
            <person name="Flagg N."/>
            <person name="Forbes L.D."/>
            <person name="Gabisi A.M."/>
            <person name="Garza M."/>
            <person name="Hamilton C."/>
            <person name="Henderson N."/>
            <person name="Hernandez O."/>
            <person name="Hines S."/>
            <person name="Hogues M.E."/>
            <person name="Huang M."/>
            <person name="Idlebird D.G."/>
            <person name="Johnson R."/>
            <person name="Jolivet A."/>
            <person name="Jones S."/>
            <person name="Kagan R."/>
            <person name="King L.M."/>
            <person name="Leal B."/>
            <person name="Lebow H."/>
            <person name="Lee S."/>
            <person name="LeVan J.M."/>
            <person name="Lewis L.C."/>
            <person name="London P."/>
            <person name="Lorensuhewa L.M."/>
            <person name="Loulseged H."/>
            <person name="Lovett D.A."/>
            <person name="Lucier A."/>
            <person name="Lucier R.L."/>
            <person name="Ma J."/>
            <person name="Madu R.C."/>
            <person name="Mapua P."/>
            <person name="Martindale A.D."/>
            <person name="Martinez E."/>
            <person name="Massey E."/>
            <person name="Mawhiney S."/>
            <person name="Meador M.G."/>
            <person name="Mendez S."/>
            <person name="Mercado C."/>
            <person name="Mercado I.C."/>
            <person name="Merritt C.E."/>
            <person name="Miner Z.L."/>
            <person name="Minja E."/>
            <person name="Mitchell T."/>
            <person name="Mohabbat F."/>
            <person name="Mohabbat K."/>
            <person name="Montgomery B."/>
            <person name="Moore N."/>
            <person name="Morris S."/>
            <person name="Munidasa M."/>
            <person name="Ngo R.N."/>
            <person name="Nguyen N.B."/>
            <person name="Nickerson E."/>
            <person name="Nwaokelemeh O.O."/>
            <person name="Nwokenkwo S."/>
            <person name="Obregon M."/>
            <person name="Oguh M."/>
            <person name="Oragunye N."/>
            <person name="Oviedo R.J."/>
            <person name="Parish B.J."/>
            <person name="Parker D.N."/>
            <person name="Parrish J."/>
            <person name="Parks K.L."/>
            <person name="Paul H.A."/>
            <person name="Payton B.A."/>
            <person name="Perez A."/>
            <person name="Perrin W."/>
            <person name="Pickens A."/>
            <person name="Primus E.L."/>
            <person name="Pu L.L."/>
            <person name="Puazo M."/>
            <person name="Quiles M.M."/>
            <person name="Quiroz J.B."/>
            <person name="Rabata D."/>
            <person name="Reeves K."/>
            <person name="Ruiz S.J."/>
            <person name="Shao H."/>
            <person name="Sisson I."/>
            <person name="Sonaike T."/>
            <person name="Sorelle R.P."/>
            <person name="Sutton A.E."/>
            <person name="Svatek A.F."/>
            <person name="Svetz L.A."/>
            <person name="Tamerisa K.S."/>
            <person name="Taylor T.R."/>
            <person name="Teague B."/>
            <person name="Thomas N."/>
            <person name="Thorn R.D."/>
            <person name="Trejos Z.Y."/>
            <person name="Trevino B.K."/>
            <person name="Ukegbu O.N."/>
            <person name="Urban J.B."/>
            <person name="Vasquez L.I."/>
            <person name="Vera V.A."/>
            <person name="Villasana D.M."/>
            <person name="Wang L."/>
            <person name="Ward-Moore S."/>
            <person name="Warren J.T."/>
            <person name="Wei X."/>
            <person name="White F."/>
            <person name="Williamson A.L."/>
            <person name="Wleczyk R."/>
            <person name="Wooden H.S."/>
            <person name="Wooden S.H."/>
            <person name="Yen J."/>
            <person name="Yoon L."/>
            <person name="Yoon V."/>
            <person name="Zorrilla S.E."/>
            <person name="Nelson D."/>
            <person name="Kucherlapati R."/>
            <person name="Weinstock G."/>
            <person name="Gibbs R.A."/>
            <person name="null."/>
        </authorList>
    </citation>
    <scope>NUCLEOTIDE SEQUENCE [LARGE SCALE GENOMIC DNA]</scope>
</reference>
<dbReference type="OpenTargets" id="ENSG00000136052"/>
<evidence type="ECO:0000313" key="1">
    <source>
        <dbReference type="Ensembl" id="ENSP00000410625.1"/>
    </source>
</evidence>
<evidence type="ECO:0000313" key="2">
    <source>
        <dbReference type="Proteomes" id="UP000005640"/>
    </source>
</evidence>
<keyword evidence="2" id="KW-1185">Reference proteome</keyword>
<accession>C9J2P6</accession>
<sequence>MTNSKGRSITDK</sequence>
<dbReference type="EMBL" id="AC090051">
    <property type="status" value="NOT_ANNOTATED_CDS"/>
    <property type="molecule type" value="Genomic_DNA"/>
</dbReference>
<dbReference type="Ensembl" id="ENST00000432951.1">
    <property type="protein sequence ID" value="ENSP00000410625.1"/>
    <property type="gene ID" value="ENSG00000136052.10"/>
</dbReference>
<reference evidence="1 2" key="1">
    <citation type="journal article" date="2001" name="Nature">
        <title>Initial sequencing and analysis of the human genome.</title>
        <authorList>
            <consortium name="International Human Genome Sequencing Consortium"/>
            <person name="Lander E.S."/>
            <person name="Linton L.M."/>
            <person name="Birren B."/>
            <person name="Nusbaum C."/>
            <person name="Zody M.C."/>
            <person name="Baldwin J."/>
            <person name="Devon K."/>
            <person name="Dewar K."/>
            <person name="Doyle M."/>
            <person name="FitzHugh W."/>
            <person name="Funke R."/>
            <person name="Gage D."/>
            <person name="Harris K."/>
            <person name="Heaford A."/>
            <person name="Howland J."/>
            <person name="Kann L."/>
            <person name="Lehoczky J."/>
            <person name="LeVine R."/>
            <person name="McEwan P."/>
            <person name="McKernan K."/>
            <person name="Meldrim J."/>
            <person name="Mesirov J.P."/>
            <person name="Miranda C."/>
            <person name="Morris W."/>
            <person name="Naylor J."/>
            <person name="Raymond C."/>
            <person name="Rosetti M."/>
            <person name="Santos R."/>
            <person name="Sheridan A."/>
            <person name="Sougnez C."/>
            <person name="Stange-Thomann N."/>
            <person name="Stojanovic N."/>
            <person name="Subramanian A."/>
            <person name="Wyman D."/>
            <person name="Rogers J."/>
            <person name="Sulston J."/>
            <person name="Ainscough R."/>
            <person name="Beck S."/>
            <person name="Bentley D."/>
            <person name="Burton J."/>
            <person name="Clee C."/>
            <person name="Carter N."/>
            <person name="Coulson A."/>
            <person name="Deadman R."/>
            <person name="Deloukas P."/>
            <person name="Dunham A."/>
            <person name="Dunham I."/>
            <person name="Durbin R."/>
            <person name="French L."/>
            <person name="Grafham D."/>
            <person name="Gregory S."/>
            <person name="Hubbard T."/>
            <person name="Humphray S."/>
            <person name="Hunt A."/>
            <person name="Jones M."/>
            <person name="Lloyd C."/>
            <person name="McMurray A."/>
            <person name="Matthews L."/>
            <person name="Mercer S."/>
            <person name="Milne S."/>
            <person name="Mullikin J.C."/>
            <person name="Mungall A."/>
            <person name="Plumb R."/>
            <person name="Ross M."/>
            <person name="Shownkeen R."/>
            <person name="Sims S."/>
            <person name="Waterston R.H."/>
            <person name="Wilson R.K."/>
            <person name="Hillier L.W."/>
            <person name="McPherson J.D."/>
            <person name="Marra M.A."/>
            <person name="Mardis E.R."/>
            <person name="Fulton L.A."/>
            <person name="Chinwalla A.T."/>
            <person name="Pepin K.H."/>
            <person name="Gish W.R."/>
            <person name="Chissoe S.L."/>
            <person name="Wendl M.C."/>
            <person name="Delehaunty K.D."/>
            <person name="Miner T.L."/>
            <person name="Delehaunty A."/>
            <person name="Kramer J.B."/>
            <person name="Cook L.L."/>
            <person name="Fulton R.S."/>
            <person name="Johnson D.L."/>
            <person name="Minx P.J."/>
            <person name="Clifton S.W."/>
            <person name="Hawkins T."/>
            <person name="Branscomb E."/>
            <person name="Predki P."/>
            <person name="Richardson P."/>
            <person name="Wenning S."/>
            <person name="Slezak T."/>
            <person name="Doggett N."/>
            <person name="Cheng J.F."/>
            <person name="Olsen A."/>
            <person name="Lucas S."/>
            <person name="Elkin C."/>
            <person name="Uberbacher E."/>
            <person name="Frazier M."/>
            <person name="Gibbs R.A."/>
            <person name="Muzny D.M."/>
            <person name="Scherer S.E."/>
            <person name="Bouck J.B."/>
            <person name="Sodergren E.J."/>
            <person name="Worley K.C."/>
            <person name="Rives C.M."/>
            <person name="Gorrell J.H."/>
            <person name="Metzker M.L."/>
            <person name="Naylor S.L."/>
            <person name="Kucherlapati R.S."/>
            <person name="Nelson D.L."/>
            <person name="Weinstock G.M."/>
            <person name="Sakaki Y."/>
            <person name="Fujiyama A."/>
            <person name="Hattori M."/>
            <person name="Yada T."/>
            <person name="Toyoda A."/>
            <person name="Itoh T."/>
            <person name="Kawagoe C."/>
            <person name="Watanabe H."/>
            <person name="Totoki Y."/>
            <person name="Taylor T."/>
            <person name="Weissenbach J."/>
            <person name="Heilig R."/>
            <person name="Saurin W."/>
            <person name="Artiguenave F."/>
            <person name="Brottier P."/>
            <person name="Bruls T."/>
            <person name="Pelletier E."/>
            <person name="Robert C."/>
            <person name="Wincker P."/>
            <person name="Smith D.R."/>
            <person name="Doucette-Stamm L."/>
            <person name="Rubenfield M."/>
            <person name="Weinstock K."/>
            <person name="Lee H.M."/>
            <person name="Dubois J."/>
            <person name="Rosenthal A."/>
            <person name="Platzer M."/>
            <person name="Nyakatura G."/>
            <person name="Taudien S."/>
            <person name="Rump A."/>
            <person name="Yang H."/>
            <person name="Yu J."/>
            <person name="Wang J."/>
            <person name="Huang G."/>
            <person name="Gu J."/>
            <person name="Hood L."/>
            <person name="Rowen L."/>
            <person name="Madan A."/>
            <person name="Qin S."/>
            <person name="Davis R.W."/>
            <person name="Federspiel N.A."/>
            <person name="Abola A.P."/>
            <person name="Proctor M.J."/>
            <person name="Myers R.M."/>
            <person name="Schmutz J."/>
            <person name="Dickson M."/>
            <person name="Grimwood J."/>
            <person name="Cox D.R."/>
            <person name="Olson M.V."/>
            <person name="Kaul R."/>
            <person name="Raymond C."/>
            <person name="Shimizu N."/>
            <person name="Kawasaki K."/>
            <person name="Minoshima S."/>
            <person name="Evans G.A."/>
            <person name="Athanasiou M."/>
            <person name="Schultz R."/>
            <person name="Roe B.A."/>
            <person name="Chen F."/>
            <person name="Pan H."/>
            <person name="Ramser J."/>
            <person name="Lehrach H."/>
            <person name="Reinhardt R."/>
            <person name="McCombie W.R."/>
            <person name="de la Bastide M."/>
            <person name="Dedhia N."/>
            <person name="Blocker H."/>
            <person name="Hornischer K."/>
            <person name="Nordsiek G."/>
            <person name="Agarwala R."/>
            <person name="Aravind L."/>
            <person name="Bailey J.A."/>
            <person name="Bateman A."/>
            <person name="Batzoglou S."/>
            <person name="Birney E."/>
            <person name="Bork P."/>
            <person name="Brown D.G."/>
            <person name="Burge C.B."/>
            <person name="Cerutti L."/>
            <person name="Chen H.C."/>
            <person name="Church D."/>
            <person name="Clamp M."/>
            <person name="Copley R.R."/>
            <person name="Doerks T."/>
            <person name="Eddy S.R."/>
            <person name="Eichler E.E."/>
            <person name="Furey T.S."/>
            <person name="Galagan J."/>
            <person name="Gilbert J.G."/>
            <person name="Harmon C."/>
            <person name="Hayashizaki Y."/>
            <person name="Haussler D."/>
            <person name="Hermjakob H."/>
            <person name="Hokamp K."/>
            <person name="Jang W."/>
            <person name="Johnson L.S."/>
            <person name="Jones T.A."/>
            <person name="Kasif S."/>
            <person name="Kaspryzk A."/>
            <person name="Kennedy S."/>
            <person name="Kent W.J."/>
            <person name="Kitts P."/>
            <person name="Koonin E.V."/>
            <person name="Korf I."/>
            <person name="Kulp D."/>
            <person name="Lancet D."/>
            <person name="Lowe T.M."/>
            <person name="McLysaght A."/>
            <person name="Mikkelsen T."/>
            <person name="Moran J.V."/>
            <person name="Mulder N."/>
            <person name="Pollara V.J."/>
            <person name="Ponting C.P."/>
            <person name="Schuler G."/>
            <person name="Schultz J."/>
            <person name="Slater G."/>
            <person name="Smit A.F."/>
            <person name="Stupka E."/>
            <person name="Szustakowski J."/>
            <person name="Thierry-Mieg D."/>
            <person name="Thierry-Mieg J."/>
            <person name="Wagner L."/>
            <person name="Wallis J."/>
            <person name="Wheeler R."/>
            <person name="Williams A."/>
            <person name="Wolf Y.I."/>
            <person name="Wolfe K.H."/>
            <person name="Yang S.P."/>
            <person name="Yeh R.F."/>
            <person name="Collins F."/>
            <person name="Guyer M.S."/>
            <person name="Peterson J."/>
            <person name="Felsenfeld A."/>
            <person name="Wetterstrand K.A."/>
            <person name="Patrinos A."/>
            <person name="Morgan M.J."/>
            <person name="de Jong P."/>
            <person name="Catanese J.J."/>
            <person name="Osoegawa K."/>
            <person name="Shizuya H."/>
            <person name="Choi S."/>
            <person name="Chen Y.J."/>
        </authorList>
    </citation>
    <scope>NUCLEOTIDE SEQUENCE [LARGE SCALE GENOMIC DNA]</scope>
</reference>
<protein>
    <submittedName>
        <fullName evidence="1">Solute carrier family 41 member 2</fullName>
    </submittedName>
</protein>
<dbReference type="OrthoDB" id="5791097at2759"/>
<dbReference type="Antibodypedia" id="30606">
    <property type="antibodies" value="145 antibodies from 17 providers"/>
</dbReference>
<dbReference type="Ensembl" id="ENST00000432951.1">
    <property type="protein sequence ID" value="ENSP00000410625.1"/>
    <property type="gene ID" value="ENSG00000136052.11"/>
</dbReference>
<reference evidence="1" key="4">
    <citation type="submission" date="2025-08" db="UniProtKB">
        <authorList>
            <consortium name="Ensembl"/>
        </authorList>
    </citation>
    <scope>IDENTIFICATION</scope>
</reference>
<dbReference type="HOGENOM" id="CLU_3436919_0_0_1"/>
<dbReference type="Bgee" id="ENSG00000136052">
    <property type="expression patterns" value="Expressed in calcaneal tendon and 161 other cell types or tissues"/>
</dbReference>
<dbReference type="HGNC" id="HGNC:31045">
    <property type="gene designation" value="SLC41A2"/>
</dbReference>
<dbReference type="GeneTree" id="ENSGT00950000183042"/>
<reference evidence="1" key="5">
    <citation type="submission" date="2025-09" db="UniProtKB">
        <authorList>
            <consortium name="Ensembl"/>
        </authorList>
    </citation>
    <scope>IDENTIFICATION</scope>
</reference>
<reference evidence="1 2" key="2">
    <citation type="journal article" date="2004" name="Nature">
        <title>Finishing the euchromatic sequence of the human genome.</title>
        <authorList>
            <consortium name="International Human Genome Sequencing Consortium"/>
        </authorList>
    </citation>
    <scope>NUCLEOTIDE SEQUENCE [LARGE SCALE GENOMIC DNA]</scope>
</reference>
<organism evidence="1 2">
    <name type="scientific">Homo sapiens</name>
    <name type="common">Human</name>
    <dbReference type="NCBI Taxonomy" id="9606"/>
    <lineage>
        <taxon>Eukaryota</taxon>
        <taxon>Metazoa</taxon>
        <taxon>Chordata</taxon>
        <taxon>Craniata</taxon>
        <taxon>Vertebrata</taxon>
        <taxon>Euteleostomi</taxon>
        <taxon>Mammalia</taxon>
        <taxon>Eutheria</taxon>
        <taxon>Euarchontoglires</taxon>
        <taxon>Primates</taxon>
        <taxon>Haplorrhini</taxon>
        <taxon>Catarrhini</taxon>
        <taxon>Hominidae</taxon>
        <taxon>Homo</taxon>
    </lineage>
</organism>
<dbReference type="VEuPathDB" id="HostDB:ENSG00000136052"/>
<name>C9J2P6_HUMAN</name>
<dbReference type="OMA" id="NDKAYHG"/>
<dbReference type="ExpressionAtlas" id="C9J2P6">
    <property type="expression patterns" value="baseline and differential"/>
</dbReference>